<dbReference type="Proteomes" id="UP000619079">
    <property type="component" value="Unassembled WGS sequence"/>
</dbReference>
<evidence type="ECO:0000313" key="2">
    <source>
        <dbReference type="Proteomes" id="UP000619079"/>
    </source>
</evidence>
<evidence type="ECO:0000313" key="1">
    <source>
        <dbReference type="EMBL" id="MBJ6369935.1"/>
    </source>
</evidence>
<protein>
    <recommendedName>
        <fullName evidence="3">Gp5/Type VI secretion system Vgr protein OB-fold domain-containing protein</fullName>
    </recommendedName>
</protein>
<proteinExistence type="predicted"/>
<dbReference type="AlphaFoldDB" id="A0A8J7J084"/>
<sequence>MSDVQGILRTVQAIARHEVGKQAAPRLAIVTSVHGANGQPDHACTVRLRESEIVLPKVPIATGLIGAVGLPQENDLVVVLFLDGDMHAPVIAGRLYSDDVAPPPHGPDQVVVALPPRAETPDDQLIVTADTPGDSRSLTVALGGDVAVQVEVSDGRIALTMGDKTQVTLTQSGASDGKVEIAAGTAKITLEQDGDIAIETAGKLSLKGTEVEIAGDAGVKINGATVELN</sequence>
<reference evidence="1" key="1">
    <citation type="submission" date="2020-12" db="EMBL/GenBank/DDBJ databases">
        <title>Sedimentitalea sp. nov., isolated from sand in Incheon.</title>
        <authorList>
            <person name="Kim W."/>
        </authorList>
    </citation>
    <scope>NUCLEOTIDE SEQUENCE</scope>
    <source>
        <strain evidence="1">CAU 1593</strain>
    </source>
</reference>
<dbReference type="RefSeq" id="WP_199022705.1">
    <property type="nucleotide sequence ID" value="NZ_JAELVR010000001.1"/>
</dbReference>
<gene>
    <name evidence="1" type="ORF">JF290_00220</name>
</gene>
<accession>A0A8J7J084</accession>
<evidence type="ECO:0008006" key="3">
    <source>
        <dbReference type="Google" id="ProtNLM"/>
    </source>
</evidence>
<dbReference type="Gene3D" id="2.40.50.230">
    <property type="entry name" value="Gp5 N-terminal domain"/>
    <property type="match status" value="1"/>
</dbReference>
<name>A0A8J7J084_9RHOB</name>
<dbReference type="SUPFAM" id="SSF69255">
    <property type="entry name" value="gp5 N-terminal domain-like"/>
    <property type="match status" value="1"/>
</dbReference>
<dbReference type="EMBL" id="JAELVR010000001">
    <property type="protein sequence ID" value="MBJ6369935.1"/>
    <property type="molecule type" value="Genomic_DNA"/>
</dbReference>
<dbReference type="InterPro" id="IPR037026">
    <property type="entry name" value="Vgr_OB-fold_dom_sf"/>
</dbReference>
<organism evidence="1 2">
    <name type="scientific">Sedimentitalea arenosa</name>
    <dbReference type="NCBI Taxonomy" id="2798803"/>
    <lineage>
        <taxon>Bacteria</taxon>
        <taxon>Pseudomonadati</taxon>
        <taxon>Pseudomonadota</taxon>
        <taxon>Alphaproteobacteria</taxon>
        <taxon>Rhodobacterales</taxon>
        <taxon>Paracoccaceae</taxon>
        <taxon>Sedimentitalea</taxon>
    </lineage>
</organism>
<comment type="caution">
    <text evidence="1">The sequence shown here is derived from an EMBL/GenBank/DDBJ whole genome shotgun (WGS) entry which is preliminary data.</text>
</comment>
<keyword evidence="2" id="KW-1185">Reference proteome</keyword>